<comment type="caution">
    <text evidence="1">The sequence shown here is derived from an EMBL/GenBank/DDBJ whole genome shotgun (WGS) entry which is preliminary data.</text>
</comment>
<protein>
    <recommendedName>
        <fullName evidence="3">HNH endonuclease</fullName>
    </recommendedName>
</protein>
<proteinExistence type="predicted"/>
<evidence type="ECO:0000313" key="1">
    <source>
        <dbReference type="EMBL" id="MCX4232788.1"/>
    </source>
</evidence>
<dbReference type="EMBL" id="JAIFZO010000002">
    <property type="protein sequence ID" value="MCX4232788.1"/>
    <property type="molecule type" value="Genomic_DNA"/>
</dbReference>
<dbReference type="Proteomes" id="UP001165590">
    <property type="component" value="Unassembled WGS sequence"/>
</dbReference>
<organism evidence="1 2">
    <name type="scientific">Streptomyces ortus</name>
    <dbReference type="NCBI Taxonomy" id="2867268"/>
    <lineage>
        <taxon>Bacteria</taxon>
        <taxon>Bacillati</taxon>
        <taxon>Actinomycetota</taxon>
        <taxon>Actinomycetes</taxon>
        <taxon>Kitasatosporales</taxon>
        <taxon>Streptomycetaceae</taxon>
        <taxon>Streptomyces</taxon>
    </lineage>
</organism>
<accession>A0ABT3UZC8</accession>
<dbReference type="RefSeq" id="WP_267025795.1">
    <property type="nucleotide sequence ID" value="NZ_JAIFZO010000002.1"/>
</dbReference>
<reference evidence="1" key="1">
    <citation type="journal article" date="2022" name="bioRxiv">
        <title>Discovery and biosynthetic assessment of Streptomyces ortus sp nov. isolated from a deep-sea sponge.</title>
        <authorList>
            <person name="Williams S.E."/>
        </authorList>
    </citation>
    <scope>NUCLEOTIDE SEQUENCE</scope>
    <source>
        <strain evidence="1">A15ISP2-DRY2</strain>
    </source>
</reference>
<sequence>MNEPHAIAFAVGNPQFRLAHFKRWIAAGWALDLNDAVRVNAQLLRNARHAQLDGAPYQWDMRTATKDRRRWEHHRRLVLLKTATCAFCTQSAVDITYALPLSKDGTDRLRNKIPVCQQHAGLWPQIRRDLPQRVREKLIGTLVVLWGHDVHRT</sequence>
<evidence type="ECO:0000313" key="2">
    <source>
        <dbReference type="Proteomes" id="UP001165590"/>
    </source>
</evidence>
<keyword evidence="2" id="KW-1185">Reference proteome</keyword>
<name>A0ABT3UZC8_9ACTN</name>
<gene>
    <name evidence="1" type="ORF">K3769_08370</name>
</gene>
<evidence type="ECO:0008006" key="3">
    <source>
        <dbReference type="Google" id="ProtNLM"/>
    </source>
</evidence>